<name>A0ACC1SL30_9HYPO</name>
<reference evidence="1" key="1">
    <citation type="submission" date="2022-08" db="EMBL/GenBank/DDBJ databases">
        <title>Genome Sequence of Fusarium decemcellulare.</title>
        <authorList>
            <person name="Buettner E."/>
        </authorList>
    </citation>
    <scope>NUCLEOTIDE SEQUENCE</scope>
    <source>
        <strain evidence="1">Babe19</strain>
    </source>
</reference>
<sequence>MSGYSYSFFHVPKTDSVKTMAGQYRDLRLKALQTSPQSFSSTYEIESAFTEQDWSSRLLEDDRENFICAATPIDPTTNSPAEWIGQLTIRGPASRKDFTLPEASGQPALLSDDEEERWQMLSLFTLPDHRGQGLGQKLCQEALFYLQRHRSTPTVLVRLMVKPQNTATVHLYQKLGFETVGKCTLAEALVANGDGHLLPDDVTEPKYSTRTGLIMTFRISRAEILP</sequence>
<protein>
    <submittedName>
        <fullName evidence="1">Uncharacterized protein</fullName>
    </submittedName>
</protein>
<gene>
    <name evidence="1" type="ORF">NM208_g4374</name>
</gene>
<dbReference type="EMBL" id="JANRMS010000325">
    <property type="protein sequence ID" value="KAJ3541908.1"/>
    <property type="molecule type" value="Genomic_DNA"/>
</dbReference>
<comment type="caution">
    <text evidence="1">The sequence shown here is derived from an EMBL/GenBank/DDBJ whole genome shotgun (WGS) entry which is preliminary data.</text>
</comment>
<evidence type="ECO:0000313" key="1">
    <source>
        <dbReference type="EMBL" id="KAJ3541908.1"/>
    </source>
</evidence>
<organism evidence="1 2">
    <name type="scientific">Fusarium decemcellulare</name>
    <dbReference type="NCBI Taxonomy" id="57161"/>
    <lineage>
        <taxon>Eukaryota</taxon>
        <taxon>Fungi</taxon>
        <taxon>Dikarya</taxon>
        <taxon>Ascomycota</taxon>
        <taxon>Pezizomycotina</taxon>
        <taxon>Sordariomycetes</taxon>
        <taxon>Hypocreomycetidae</taxon>
        <taxon>Hypocreales</taxon>
        <taxon>Nectriaceae</taxon>
        <taxon>Fusarium</taxon>
        <taxon>Fusarium decemcellulare species complex</taxon>
    </lineage>
</organism>
<evidence type="ECO:0000313" key="2">
    <source>
        <dbReference type="Proteomes" id="UP001148629"/>
    </source>
</evidence>
<dbReference type="Proteomes" id="UP001148629">
    <property type="component" value="Unassembled WGS sequence"/>
</dbReference>
<accession>A0ACC1SL30</accession>
<proteinExistence type="predicted"/>
<keyword evidence="2" id="KW-1185">Reference proteome</keyword>